<reference evidence="2 3" key="1">
    <citation type="submission" date="2020-12" db="EMBL/GenBank/DDBJ databases">
        <title>De novo assembly of Tibetan sheep genome.</title>
        <authorList>
            <person name="Li X."/>
        </authorList>
    </citation>
    <scope>NUCLEOTIDE SEQUENCE [LARGE SCALE GENOMIC DNA]</scope>
    <source>
        <tissue evidence="2">Heart</tissue>
    </source>
</reference>
<dbReference type="EMBL" id="JAEMGP010000013">
    <property type="protein sequence ID" value="KAG5201996.1"/>
    <property type="molecule type" value="Genomic_DNA"/>
</dbReference>
<organism evidence="2 3">
    <name type="scientific">Ovis aries</name>
    <name type="common">Sheep</name>
    <dbReference type="NCBI Taxonomy" id="9940"/>
    <lineage>
        <taxon>Eukaryota</taxon>
        <taxon>Metazoa</taxon>
        <taxon>Chordata</taxon>
        <taxon>Craniata</taxon>
        <taxon>Vertebrata</taxon>
        <taxon>Euteleostomi</taxon>
        <taxon>Mammalia</taxon>
        <taxon>Eutheria</taxon>
        <taxon>Laurasiatheria</taxon>
        <taxon>Artiodactyla</taxon>
        <taxon>Ruminantia</taxon>
        <taxon>Pecora</taxon>
        <taxon>Bovidae</taxon>
        <taxon>Caprinae</taxon>
        <taxon>Ovis</taxon>
    </lineage>
</organism>
<evidence type="ECO:0000313" key="2">
    <source>
        <dbReference type="EMBL" id="KAG5201996.1"/>
    </source>
</evidence>
<sequence length="78" mass="8590">MALLAVLREGAAGTCPSISPRSAQLEKAAQRTRSTQTQLGPPGLFFVSLPASTQPPEFPSPFHSRKRRMILYTEKQIH</sequence>
<feature type="region of interest" description="Disordered" evidence="1">
    <location>
        <begin position="15"/>
        <end position="43"/>
    </location>
</feature>
<gene>
    <name evidence="2" type="ORF">JEQ12_004759</name>
</gene>
<comment type="caution">
    <text evidence="2">The sequence shown here is derived from an EMBL/GenBank/DDBJ whole genome shotgun (WGS) entry which is preliminary data.</text>
</comment>
<dbReference type="Proteomes" id="UP000664991">
    <property type="component" value="Unassembled WGS sequence"/>
</dbReference>
<accession>A0A836A4K5</accession>
<protein>
    <submittedName>
        <fullName evidence="2">Uncharacterized protein</fullName>
    </submittedName>
</protein>
<evidence type="ECO:0000256" key="1">
    <source>
        <dbReference type="SAM" id="MobiDB-lite"/>
    </source>
</evidence>
<name>A0A836A4K5_SHEEP</name>
<evidence type="ECO:0000313" key="3">
    <source>
        <dbReference type="Proteomes" id="UP000664991"/>
    </source>
</evidence>
<proteinExistence type="predicted"/>
<dbReference type="AlphaFoldDB" id="A0A836A4K5"/>